<evidence type="ECO:0000313" key="2">
    <source>
        <dbReference type="EMBL" id="QHT31261.1"/>
    </source>
</evidence>
<proteinExistence type="predicted"/>
<dbReference type="EMBL" id="MN738917">
    <property type="protein sequence ID" value="QHT31261.1"/>
    <property type="molecule type" value="Genomic_DNA"/>
</dbReference>
<evidence type="ECO:0000256" key="1">
    <source>
        <dbReference type="SAM" id="Phobius"/>
    </source>
</evidence>
<reference evidence="2" key="1">
    <citation type="journal article" date="2020" name="Nature">
        <title>Giant virus diversity and host interactions through global metagenomics.</title>
        <authorList>
            <person name="Schulz F."/>
            <person name="Roux S."/>
            <person name="Paez-Espino D."/>
            <person name="Jungbluth S."/>
            <person name="Walsh D.A."/>
            <person name="Denef V.J."/>
            <person name="McMahon K.D."/>
            <person name="Konstantinidis K.T."/>
            <person name="Eloe-Fadrosh E.A."/>
            <person name="Kyrpides N.C."/>
            <person name="Woyke T."/>
        </authorList>
    </citation>
    <scope>NUCLEOTIDE SEQUENCE</scope>
    <source>
        <strain evidence="2">GVMAG-M-3300009155-2</strain>
    </source>
</reference>
<keyword evidence="1" id="KW-1133">Transmembrane helix</keyword>
<organism evidence="2">
    <name type="scientific">viral metagenome</name>
    <dbReference type="NCBI Taxonomy" id="1070528"/>
    <lineage>
        <taxon>unclassified sequences</taxon>
        <taxon>metagenomes</taxon>
        <taxon>organismal metagenomes</taxon>
    </lineage>
</organism>
<keyword evidence="1" id="KW-0812">Transmembrane</keyword>
<keyword evidence="1" id="KW-0472">Membrane</keyword>
<dbReference type="AlphaFoldDB" id="A0A6C0ERF9"/>
<accession>A0A6C0ERF9</accession>
<sequence length="275" mass="33414">MLFITILFLLFNYSISIERIWLIRHCDKPRVESNPCCSTYGYNRSINWFFYFKQYLNKDNNIEIYSSNYNEKIFCSLDVIPGYKPNNSCQKSQRMFLTAYYIQEKLITNNYKIYHKINLNFCVGDKNNLIKYINKNVNVNDAIVVWEHNELIEIIREYNIDISKWRKRNNDEYTIVFLIDVKTRQLYYDCYDFIKNTTSCSNKINKWLTKFKKINFYYNDNSLTTINNINFKNNYLPGLYFLLFISIICCILYLICFIIELYNTYKKRVKYTIII</sequence>
<feature type="transmembrane region" description="Helical" evidence="1">
    <location>
        <begin position="239"/>
        <end position="262"/>
    </location>
</feature>
<name>A0A6C0ERF9_9ZZZZ</name>
<protein>
    <submittedName>
        <fullName evidence="2">Uncharacterized protein</fullName>
    </submittedName>
</protein>